<sequence>MIKIYAQNPNEKAVARVADVLRSDGVIVYPTDSVYAFGCSIRSPKAIERLRALSGKKGDEFSIVCPDLSTISAYARVDNAVFKVLKRNLPGPFTFVLNASGKVPDKFLEKRKTVGVRIPDHAVALAIVEALGHPLVTASVKDSEEEYTTDPSLIEERYGSAVEAVIDGGYGLCVPTTVVDCTDESDIVVLREGIGELV</sequence>
<feature type="domain" description="YrdC-like" evidence="1">
    <location>
        <begin position="11"/>
        <end position="195"/>
    </location>
</feature>
<dbReference type="SUPFAM" id="SSF55821">
    <property type="entry name" value="YrdC/RibB"/>
    <property type="match status" value="1"/>
</dbReference>
<proteinExistence type="predicted"/>
<dbReference type="Gene3D" id="3.90.870.10">
    <property type="entry name" value="DHBP synthase"/>
    <property type="match status" value="1"/>
</dbReference>
<dbReference type="PANTHER" id="PTHR42828">
    <property type="entry name" value="DHBP SYNTHASE RIBB-LIKE ALPHA/BETA DOMAIN-CONTAINING PROTEIN"/>
    <property type="match status" value="1"/>
</dbReference>
<dbReference type="Proteomes" id="UP001059295">
    <property type="component" value="Chromosome"/>
</dbReference>
<dbReference type="EC" id="2.7.7.87" evidence="2"/>
<dbReference type="RefSeq" id="WP_019246633.1">
    <property type="nucleotide sequence ID" value="NZ_CAPH01000018.1"/>
</dbReference>
<dbReference type="InterPro" id="IPR006070">
    <property type="entry name" value="Sua5-like_dom"/>
</dbReference>
<dbReference type="NCBIfam" id="TIGR00057">
    <property type="entry name" value="L-threonylcarbamoyladenylate synthase"/>
    <property type="match status" value="1"/>
</dbReference>
<dbReference type="Pfam" id="PF01300">
    <property type="entry name" value="Sua5_yciO_yrdC"/>
    <property type="match status" value="1"/>
</dbReference>
<protein>
    <submittedName>
        <fullName evidence="2">L-threonylcarbamoyladenylate synthase</fullName>
        <ecNumber evidence="2">2.7.7.87</ecNumber>
    </submittedName>
</protein>
<gene>
    <name evidence="2" type="ORF">NQ491_08325</name>
</gene>
<dbReference type="GO" id="GO:0061710">
    <property type="term" value="F:L-threonylcarbamoyladenylate synthase"/>
    <property type="evidence" value="ECO:0007669"/>
    <property type="project" value="UniProtKB-EC"/>
</dbReference>
<dbReference type="GeneID" id="82891733"/>
<name>A0ABY5UZY8_9BACT</name>
<organism evidence="2 3">
    <name type="scientific">Alistipes ihumii AP11</name>
    <dbReference type="NCBI Taxonomy" id="1211813"/>
    <lineage>
        <taxon>Bacteria</taxon>
        <taxon>Pseudomonadati</taxon>
        <taxon>Bacteroidota</taxon>
        <taxon>Bacteroidia</taxon>
        <taxon>Bacteroidales</taxon>
        <taxon>Rikenellaceae</taxon>
        <taxon>Alistipes</taxon>
    </lineage>
</organism>
<evidence type="ECO:0000313" key="2">
    <source>
        <dbReference type="EMBL" id="UWN56657.1"/>
    </source>
</evidence>
<dbReference type="InterPro" id="IPR052532">
    <property type="entry name" value="SUA5_domain"/>
</dbReference>
<dbReference type="PANTHER" id="PTHR42828:SF3">
    <property type="entry name" value="THREONYLCARBAMOYL-AMP SYNTHASE"/>
    <property type="match status" value="1"/>
</dbReference>
<evidence type="ECO:0000313" key="3">
    <source>
        <dbReference type="Proteomes" id="UP001059295"/>
    </source>
</evidence>
<accession>A0ABY5UZY8</accession>
<evidence type="ECO:0000259" key="1">
    <source>
        <dbReference type="PROSITE" id="PS51163"/>
    </source>
</evidence>
<dbReference type="InterPro" id="IPR017945">
    <property type="entry name" value="DHBP_synth_RibB-like_a/b_dom"/>
</dbReference>
<reference evidence="2" key="1">
    <citation type="journal article" date="2022" name="Cell">
        <title>Design, construction, and in vivo augmentation of a complex gut microbiome.</title>
        <authorList>
            <person name="Cheng A.G."/>
            <person name="Ho P.Y."/>
            <person name="Aranda-Diaz A."/>
            <person name="Jain S."/>
            <person name="Yu F.B."/>
            <person name="Meng X."/>
            <person name="Wang M."/>
            <person name="Iakiviak M."/>
            <person name="Nagashima K."/>
            <person name="Zhao A."/>
            <person name="Murugkar P."/>
            <person name="Patil A."/>
            <person name="Atabakhsh K."/>
            <person name="Weakley A."/>
            <person name="Yan J."/>
            <person name="Brumbaugh A.R."/>
            <person name="Higginbottom S."/>
            <person name="Dimas A."/>
            <person name="Shiver A.L."/>
            <person name="Deutschbauer A."/>
            <person name="Neff N."/>
            <person name="Sonnenburg J.L."/>
            <person name="Huang K.C."/>
            <person name="Fischbach M.A."/>
        </authorList>
    </citation>
    <scope>NUCLEOTIDE SEQUENCE</scope>
    <source>
        <strain evidence="2">AP11</strain>
    </source>
</reference>
<dbReference type="PROSITE" id="PS51163">
    <property type="entry name" value="YRDC"/>
    <property type="match status" value="1"/>
</dbReference>
<keyword evidence="3" id="KW-1185">Reference proteome</keyword>
<keyword evidence="2" id="KW-0548">Nucleotidyltransferase</keyword>
<dbReference type="EMBL" id="CP102294">
    <property type="protein sequence ID" value="UWN56657.1"/>
    <property type="molecule type" value="Genomic_DNA"/>
</dbReference>
<keyword evidence="2" id="KW-0808">Transferase</keyword>